<reference evidence="7 8" key="1">
    <citation type="submission" date="2020-08" db="EMBL/GenBank/DDBJ databases">
        <title>Genomic Encyclopedia of Type Strains, Phase IV (KMG-IV): sequencing the most valuable type-strain genomes for metagenomic binning, comparative biology and taxonomic classification.</title>
        <authorList>
            <person name="Goeker M."/>
        </authorList>
    </citation>
    <scope>NUCLEOTIDE SEQUENCE [LARGE SCALE GENOMIC DNA]</scope>
    <source>
        <strain evidence="7 8">DSM 45385</strain>
    </source>
</reference>
<dbReference type="InterPro" id="IPR007848">
    <property type="entry name" value="Small_mtfrase_dom"/>
</dbReference>
<dbReference type="NCBIfam" id="TIGR00536">
    <property type="entry name" value="hemK_fam"/>
    <property type="match status" value="1"/>
</dbReference>
<evidence type="ECO:0000259" key="6">
    <source>
        <dbReference type="Pfam" id="PF05175"/>
    </source>
</evidence>
<feature type="domain" description="Methyltransferase small" evidence="6">
    <location>
        <begin position="62"/>
        <end position="160"/>
    </location>
</feature>
<evidence type="ECO:0000256" key="1">
    <source>
        <dbReference type="ARBA" id="ARBA00012771"/>
    </source>
</evidence>
<dbReference type="Gene3D" id="3.40.50.150">
    <property type="entry name" value="Vaccinia Virus protein VP39"/>
    <property type="match status" value="1"/>
</dbReference>
<proteinExistence type="predicted"/>
<dbReference type="Proteomes" id="UP000568380">
    <property type="component" value="Unassembled WGS sequence"/>
</dbReference>
<evidence type="ECO:0000256" key="5">
    <source>
        <dbReference type="ARBA" id="ARBA00048391"/>
    </source>
</evidence>
<keyword evidence="2 7" id="KW-0489">Methyltransferase</keyword>
<evidence type="ECO:0000313" key="8">
    <source>
        <dbReference type="Proteomes" id="UP000568380"/>
    </source>
</evidence>
<dbReference type="GO" id="GO:0102559">
    <property type="term" value="F:peptide chain release factor N(5)-glutamine methyltransferase activity"/>
    <property type="evidence" value="ECO:0007669"/>
    <property type="project" value="UniProtKB-EC"/>
</dbReference>
<dbReference type="EC" id="2.1.1.297" evidence="1"/>
<evidence type="ECO:0000256" key="3">
    <source>
        <dbReference type="ARBA" id="ARBA00022679"/>
    </source>
</evidence>
<dbReference type="PANTHER" id="PTHR18895">
    <property type="entry name" value="HEMK METHYLTRANSFERASE"/>
    <property type="match status" value="1"/>
</dbReference>
<sequence>MSPEEVVTKLRAAGCVFAEDEAELILSTAADPGELSAMVARRAEGFPLEQVVGWAEFCGLRVRIDPGVFVPRRRTEFLVRRAAALVPDPGVILDLCCGSGAMGAALAVLTGGELHAADVDPSAVACARRNLGENVYLGDLFDPLPPRLRGRVDVLLANVPYVPTSDLALLPTEARDHEPRVTLDGGPDGLDVLRRVTEGAPRWLAPGGLLLFETSERQAERAVEAVTDSGLKARVLRSEEFHATVVTGQLP</sequence>
<evidence type="ECO:0000256" key="2">
    <source>
        <dbReference type="ARBA" id="ARBA00022603"/>
    </source>
</evidence>
<organism evidence="7 8">
    <name type="scientific">Nonomuraea endophytica</name>
    <dbReference type="NCBI Taxonomy" id="714136"/>
    <lineage>
        <taxon>Bacteria</taxon>
        <taxon>Bacillati</taxon>
        <taxon>Actinomycetota</taxon>
        <taxon>Actinomycetes</taxon>
        <taxon>Streptosporangiales</taxon>
        <taxon>Streptosporangiaceae</taxon>
        <taxon>Nonomuraea</taxon>
    </lineage>
</organism>
<comment type="caution">
    <text evidence="7">The sequence shown here is derived from an EMBL/GenBank/DDBJ whole genome shotgun (WGS) entry which is preliminary data.</text>
</comment>
<dbReference type="Pfam" id="PF05175">
    <property type="entry name" value="MTS"/>
    <property type="match status" value="1"/>
</dbReference>
<accession>A0A7W8EIL2</accession>
<dbReference type="AlphaFoldDB" id="A0A7W8EIL2"/>
<dbReference type="InterPro" id="IPR029063">
    <property type="entry name" value="SAM-dependent_MTases_sf"/>
</dbReference>
<protein>
    <recommendedName>
        <fullName evidence="1">peptide chain release factor N(5)-glutamine methyltransferase</fullName>
        <ecNumber evidence="1">2.1.1.297</ecNumber>
    </recommendedName>
</protein>
<name>A0A7W8EIL2_9ACTN</name>
<dbReference type="InterPro" id="IPR050320">
    <property type="entry name" value="N5-glutamine_MTase"/>
</dbReference>
<comment type="catalytic activity">
    <reaction evidence="5">
        <text>L-glutaminyl-[peptide chain release factor] + S-adenosyl-L-methionine = N(5)-methyl-L-glutaminyl-[peptide chain release factor] + S-adenosyl-L-homocysteine + H(+)</text>
        <dbReference type="Rhea" id="RHEA:42896"/>
        <dbReference type="Rhea" id="RHEA-COMP:10271"/>
        <dbReference type="Rhea" id="RHEA-COMP:10272"/>
        <dbReference type="ChEBI" id="CHEBI:15378"/>
        <dbReference type="ChEBI" id="CHEBI:30011"/>
        <dbReference type="ChEBI" id="CHEBI:57856"/>
        <dbReference type="ChEBI" id="CHEBI:59789"/>
        <dbReference type="ChEBI" id="CHEBI:61891"/>
        <dbReference type="EC" id="2.1.1.297"/>
    </reaction>
</comment>
<keyword evidence="8" id="KW-1185">Reference proteome</keyword>
<gene>
    <name evidence="7" type="ORF">HNR40_007660</name>
</gene>
<dbReference type="CDD" id="cd02440">
    <property type="entry name" value="AdoMet_MTases"/>
    <property type="match status" value="1"/>
</dbReference>
<evidence type="ECO:0000313" key="7">
    <source>
        <dbReference type="EMBL" id="MBB5082165.1"/>
    </source>
</evidence>
<dbReference type="NCBIfam" id="TIGR03704">
    <property type="entry name" value="PrmC_rel_meth"/>
    <property type="match status" value="1"/>
</dbReference>
<dbReference type="InterPro" id="IPR022446">
    <property type="entry name" value="MeTrfrase_put"/>
</dbReference>
<keyword evidence="3 7" id="KW-0808">Transferase</keyword>
<dbReference type="SUPFAM" id="SSF53335">
    <property type="entry name" value="S-adenosyl-L-methionine-dependent methyltransferases"/>
    <property type="match status" value="1"/>
</dbReference>
<dbReference type="RefSeq" id="WP_312896663.1">
    <property type="nucleotide sequence ID" value="NZ_JACHIN010000012.1"/>
</dbReference>
<dbReference type="GO" id="GO:0032259">
    <property type="term" value="P:methylation"/>
    <property type="evidence" value="ECO:0007669"/>
    <property type="project" value="UniProtKB-KW"/>
</dbReference>
<dbReference type="PANTHER" id="PTHR18895:SF74">
    <property type="entry name" value="MTRF1L RELEASE FACTOR GLUTAMINE METHYLTRANSFERASE"/>
    <property type="match status" value="1"/>
</dbReference>
<keyword evidence="4" id="KW-0949">S-adenosyl-L-methionine</keyword>
<evidence type="ECO:0000256" key="4">
    <source>
        <dbReference type="ARBA" id="ARBA00022691"/>
    </source>
</evidence>
<dbReference type="EMBL" id="JACHIN010000012">
    <property type="protein sequence ID" value="MBB5082165.1"/>
    <property type="molecule type" value="Genomic_DNA"/>
</dbReference>
<dbReference type="InterPro" id="IPR004556">
    <property type="entry name" value="HemK-like"/>
</dbReference>